<dbReference type="Pfam" id="PF01370">
    <property type="entry name" value="Epimerase"/>
    <property type="match status" value="1"/>
</dbReference>
<dbReference type="InterPro" id="IPR036291">
    <property type="entry name" value="NAD(P)-bd_dom_sf"/>
</dbReference>
<dbReference type="InterPro" id="IPR001509">
    <property type="entry name" value="Epimerase_deHydtase"/>
</dbReference>
<evidence type="ECO:0000259" key="3">
    <source>
        <dbReference type="Pfam" id="PF01370"/>
    </source>
</evidence>
<dbReference type="GO" id="GO:0016491">
    <property type="term" value="F:oxidoreductase activity"/>
    <property type="evidence" value="ECO:0007669"/>
    <property type="project" value="InterPro"/>
</dbReference>
<keyword evidence="1" id="KW-0521">NADP</keyword>
<comment type="caution">
    <text evidence="4">The sequence shown here is derived from an EMBL/GenBank/DDBJ whole genome shotgun (WGS) entry which is preliminary data.</text>
</comment>
<dbReference type="PANTHER" id="PTHR43103:SF3">
    <property type="entry name" value="ADP-L-GLYCERO-D-MANNO-HEPTOSE-6-EPIMERASE"/>
    <property type="match status" value="1"/>
</dbReference>
<dbReference type="Proteomes" id="UP000234881">
    <property type="component" value="Unassembled WGS sequence"/>
</dbReference>
<evidence type="ECO:0000256" key="2">
    <source>
        <dbReference type="ARBA" id="ARBA00023277"/>
    </source>
</evidence>
<keyword evidence="5" id="KW-1185">Reference proteome</keyword>
<dbReference type="InterPro" id="IPR050005">
    <property type="entry name" value="DenD"/>
</dbReference>
<dbReference type="RefSeq" id="WP_101533849.1">
    <property type="nucleotide sequence ID" value="NZ_PKUQ01000018.1"/>
</dbReference>
<dbReference type="SUPFAM" id="SSF51735">
    <property type="entry name" value="NAD(P)-binding Rossmann-fold domains"/>
    <property type="match status" value="1"/>
</dbReference>
<dbReference type="Gene3D" id="3.40.50.720">
    <property type="entry name" value="NAD(P)-binding Rossmann-like Domain"/>
    <property type="match status" value="1"/>
</dbReference>
<dbReference type="OrthoDB" id="9801056at2"/>
<feature type="domain" description="NAD-dependent epimerase/dehydratase" evidence="3">
    <location>
        <begin position="3"/>
        <end position="208"/>
    </location>
</feature>
<gene>
    <name evidence="4" type="ORF">C0081_10705</name>
</gene>
<evidence type="ECO:0000256" key="1">
    <source>
        <dbReference type="ARBA" id="ARBA00022857"/>
    </source>
</evidence>
<accession>A0A2N5XRU2</accession>
<sequence length="325" mass="34535">MKILVTGAGGFIGQRVVRELVNQGTIAVNGSRKAIKTIFACDIAAEAVDKLASEFTIVEPLVGDLTAAETQDAIREISPDVIVHLAAVVSSAAEADFELGIRINVDALVALINCCRTRPQPPVFVFSSSLAVFSCSNNEVIDQDRPPMPLSSYGSQKVIGEYLVRDASRKNFLFGRSIRFPTISVRPGKPNSAASSFASGIIREPISGEEARLPVPRSTQLYLASPDMAVNSVLHAIGLEQDAIGNQTTITLPGLSISVEAMIERLSAIVGPDAAALVKDDPDPKIEAIVGTWPGGITTPRAEALGFRSDASFDELIRAYIKSTC</sequence>
<keyword evidence="2" id="KW-0119">Carbohydrate metabolism</keyword>
<dbReference type="EMBL" id="PKUQ01000018">
    <property type="protein sequence ID" value="PLW77233.1"/>
    <property type="molecule type" value="Genomic_DNA"/>
</dbReference>
<proteinExistence type="predicted"/>
<protein>
    <recommendedName>
        <fullName evidence="3">NAD-dependent epimerase/dehydratase domain-containing protein</fullName>
    </recommendedName>
</protein>
<organism evidence="4 5">
    <name type="scientific">Cohaesibacter celericrescens</name>
    <dbReference type="NCBI Taxonomy" id="2067669"/>
    <lineage>
        <taxon>Bacteria</taxon>
        <taxon>Pseudomonadati</taxon>
        <taxon>Pseudomonadota</taxon>
        <taxon>Alphaproteobacteria</taxon>
        <taxon>Hyphomicrobiales</taxon>
        <taxon>Cohaesibacteraceae</taxon>
    </lineage>
</organism>
<evidence type="ECO:0000313" key="4">
    <source>
        <dbReference type="EMBL" id="PLW77233.1"/>
    </source>
</evidence>
<dbReference type="Gene3D" id="3.90.25.10">
    <property type="entry name" value="UDP-galactose 4-epimerase, domain 1"/>
    <property type="match status" value="1"/>
</dbReference>
<dbReference type="NCBIfam" id="NF043036">
    <property type="entry name" value="ErythonDh"/>
    <property type="match status" value="1"/>
</dbReference>
<name>A0A2N5XRU2_9HYPH</name>
<evidence type="ECO:0000313" key="5">
    <source>
        <dbReference type="Proteomes" id="UP000234881"/>
    </source>
</evidence>
<dbReference type="AlphaFoldDB" id="A0A2N5XRU2"/>
<reference evidence="4 5" key="1">
    <citation type="submission" date="2018-01" db="EMBL/GenBank/DDBJ databases">
        <title>The draft genome sequence of Cohaesibacter sp. H1304.</title>
        <authorList>
            <person name="Wang N.-N."/>
            <person name="Du Z.-J."/>
        </authorList>
    </citation>
    <scope>NUCLEOTIDE SEQUENCE [LARGE SCALE GENOMIC DNA]</scope>
    <source>
        <strain evidence="4 5">H1304</strain>
    </source>
</reference>
<dbReference type="PANTHER" id="PTHR43103">
    <property type="entry name" value="NUCLEOSIDE-DIPHOSPHATE-SUGAR EPIMERASE"/>
    <property type="match status" value="1"/>
</dbReference>